<proteinExistence type="predicted"/>
<dbReference type="EMBL" id="LAZR01002511">
    <property type="protein sequence ID" value="KKN29095.1"/>
    <property type="molecule type" value="Genomic_DNA"/>
</dbReference>
<sequence>MSGYDDQWFEEQDRILQAQEDLVAEEAQEMVDNFWSQIKARKSQNLSEGRIGCRAIHRPGGKIQILWYEKRWTGPQGNKKLFSVGIARGKRNKYPKQKFARFTTWEQELAVMFEEDFAHLRAASGAISQQRQEMRKMMVALRALGYTDGTGLLEAGSVEQSEE</sequence>
<gene>
    <name evidence="1" type="ORF">LCGC14_0847630</name>
</gene>
<comment type="caution">
    <text evidence="1">The sequence shown here is derived from an EMBL/GenBank/DDBJ whole genome shotgun (WGS) entry which is preliminary data.</text>
</comment>
<name>A0A0F9PB70_9ZZZZ</name>
<dbReference type="Pfam" id="PF19456">
    <property type="entry name" value="MobI"/>
    <property type="match status" value="1"/>
</dbReference>
<evidence type="ECO:0000313" key="1">
    <source>
        <dbReference type="EMBL" id="KKN29095.1"/>
    </source>
</evidence>
<protein>
    <submittedName>
        <fullName evidence="1">Uncharacterized protein</fullName>
    </submittedName>
</protein>
<dbReference type="InterPro" id="IPR045809">
    <property type="entry name" value="MobI"/>
</dbReference>
<organism evidence="1">
    <name type="scientific">marine sediment metagenome</name>
    <dbReference type="NCBI Taxonomy" id="412755"/>
    <lineage>
        <taxon>unclassified sequences</taxon>
        <taxon>metagenomes</taxon>
        <taxon>ecological metagenomes</taxon>
    </lineage>
</organism>
<reference evidence="1" key="1">
    <citation type="journal article" date="2015" name="Nature">
        <title>Complex archaea that bridge the gap between prokaryotes and eukaryotes.</title>
        <authorList>
            <person name="Spang A."/>
            <person name="Saw J.H."/>
            <person name="Jorgensen S.L."/>
            <person name="Zaremba-Niedzwiedzka K."/>
            <person name="Martijn J."/>
            <person name="Lind A.E."/>
            <person name="van Eijk R."/>
            <person name="Schleper C."/>
            <person name="Guy L."/>
            <person name="Ettema T.J."/>
        </authorList>
    </citation>
    <scope>NUCLEOTIDE SEQUENCE</scope>
</reference>
<dbReference type="AlphaFoldDB" id="A0A0F9PB70"/>
<accession>A0A0F9PB70</accession>